<evidence type="ECO:0000313" key="9">
    <source>
        <dbReference type="Proteomes" id="UP000178086"/>
    </source>
</evidence>
<evidence type="ECO:0000259" key="7">
    <source>
        <dbReference type="Pfam" id="PF22113"/>
    </source>
</evidence>
<keyword evidence="5" id="KW-0408">Iron</keyword>
<gene>
    <name evidence="8" type="ORF">A2074_04955</name>
</gene>
<dbReference type="Pfam" id="PF22113">
    <property type="entry name" value="Mtrc-MtrF_II-IV_dom"/>
    <property type="match status" value="1"/>
</dbReference>
<dbReference type="Gene3D" id="1.10.3820.10">
    <property type="entry name" value="Di-heme elbow motif domain"/>
    <property type="match status" value="1"/>
</dbReference>
<evidence type="ECO:0000313" key="8">
    <source>
        <dbReference type="EMBL" id="OFW33511.1"/>
    </source>
</evidence>
<keyword evidence="4" id="KW-0249">Electron transport</keyword>
<evidence type="ECO:0000256" key="5">
    <source>
        <dbReference type="ARBA" id="ARBA00023004"/>
    </source>
</evidence>
<dbReference type="SUPFAM" id="SSF48695">
    <property type="entry name" value="Multiheme cytochromes"/>
    <property type="match status" value="1"/>
</dbReference>
<evidence type="ECO:0000256" key="3">
    <source>
        <dbReference type="ARBA" id="ARBA00022723"/>
    </source>
</evidence>
<dbReference type="Proteomes" id="UP000178086">
    <property type="component" value="Unassembled WGS sequence"/>
</dbReference>
<dbReference type="AlphaFoldDB" id="A0A1F2UKI8"/>
<accession>A0A1F2UKI8</accession>
<evidence type="ECO:0000256" key="4">
    <source>
        <dbReference type="ARBA" id="ARBA00022982"/>
    </source>
</evidence>
<protein>
    <recommendedName>
        <fullName evidence="7">Outer membrane cytochrome MtrC/MtrF-like domain-containing protein</fullName>
    </recommendedName>
</protein>
<dbReference type="EMBL" id="MELI01000065">
    <property type="protein sequence ID" value="OFW33511.1"/>
    <property type="molecule type" value="Genomic_DNA"/>
</dbReference>
<proteinExistence type="predicted"/>
<dbReference type="InterPro" id="IPR054337">
    <property type="entry name" value="Mtrc-MtrF-like_dom_II/IV"/>
</dbReference>
<sequence length="337" mass="36974">MDSPVRPDRTEQLDRTLQRIYYGILSLILGFFVYFNIVAALGTIPAVCGICHAPAHTALEQSKHSDVGCTSCHAGNEPFGIVSQRLALARMIPAKLSGFYRKPVTTLVPAKNCLGCHEPIESKVIESKGLRVSHKEIISAGYACGDCHSTVAHGKNAVRQNFAEVGKCLTCHNDTTASSECASCHVNDAKRDPSSRVLGAWQISHGENWRQTHGMDNLQTCQACHSKLYCSTCHKTELPHANSWIVSHGKEVKSSNEAAAGCTQCHSESLCKNCHSLEMPHPQSFLARHSSLVKKDGDKNCYQCHLKESCTRCHKYHAHPGIPEDKLKLLHKEAGLD</sequence>
<dbReference type="InterPro" id="IPR036280">
    <property type="entry name" value="Multihaem_cyt_sf"/>
</dbReference>
<organism evidence="8 9">
    <name type="scientific">Candidatus Aquicultor primus</name>
    <dbReference type="NCBI Taxonomy" id="1797195"/>
    <lineage>
        <taxon>Bacteria</taxon>
        <taxon>Bacillati</taxon>
        <taxon>Actinomycetota</taxon>
        <taxon>Candidatus Aquicultoria</taxon>
        <taxon>Candidatus Aquicultorales</taxon>
        <taxon>Candidatus Aquicultoraceae</taxon>
        <taxon>Candidatus Aquicultor</taxon>
    </lineage>
</organism>
<keyword evidence="3" id="KW-0479">Metal-binding</keyword>
<keyword evidence="2" id="KW-0349">Heme</keyword>
<comment type="caution">
    <text evidence="8">The sequence shown here is derived from an EMBL/GenBank/DDBJ whole genome shotgun (WGS) entry which is preliminary data.</text>
</comment>
<keyword evidence="6" id="KW-1133">Transmembrane helix</keyword>
<reference evidence="8 9" key="1">
    <citation type="journal article" date="2016" name="Nat. Commun.">
        <title>Thousands of microbial genomes shed light on interconnected biogeochemical processes in an aquifer system.</title>
        <authorList>
            <person name="Anantharaman K."/>
            <person name="Brown C.T."/>
            <person name="Hug L.A."/>
            <person name="Sharon I."/>
            <person name="Castelle C.J."/>
            <person name="Probst A.J."/>
            <person name="Thomas B.C."/>
            <person name="Singh A."/>
            <person name="Wilkins M.J."/>
            <person name="Karaoz U."/>
            <person name="Brodie E.L."/>
            <person name="Williams K.H."/>
            <person name="Hubbard S.S."/>
            <person name="Banfield J.F."/>
        </authorList>
    </citation>
    <scope>NUCLEOTIDE SEQUENCE [LARGE SCALE GENOMIC DNA]</scope>
</reference>
<feature type="transmembrane region" description="Helical" evidence="6">
    <location>
        <begin position="20"/>
        <end position="42"/>
    </location>
</feature>
<keyword evidence="1" id="KW-0813">Transport</keyword>
<dbReference type="InterPro" id="IPR038266">
    <property type="entry name" value="NapC/NirT_cytc_sf"/>
</dbReference>
<feature type="domain" description="Outer membrane cytochrome MtrC/MtrF-like" evidence="7">
    <location>
        <begin position="46"/>
        <end position="190"/>
    </location>
</feature>
<dbReference type="GO" id="GO:0046872">
    <property type="term" value="F:metal ion binding"/>
    <property type="evidence" value="ECO:0007669"/>
    <property type="project" value="UniProtKB-KW"/>
</dbReference>
<keyword evidence="6" id="KW-0472">Membrane</keyword>
<evidence type="ECO:0000256" key="1">
    <source>
        <dbReference type="ARBA" id="ARBA00022448"/>
    </source>
</evidence>
<keyword evidence="6" id="KW-0812">Transmembrane</keyword>
<evidence type="ECO:0000256" key="6">
    <source>
        <dbReference type="SAM" id="Phobius"/>
    </source>
</evidence>
<evidence type="ECO:0000256" key="2">
    <source>
        <dbReference type="ARBA" id="ARBA00022617"/>
    </source>
</evidence>
<name>A0A1F2UKI8_9ACTN</name>